<dbReference type="OrthoDB" id="671148at2"/>
<evidence type="ECO:0000313" key="1">
    <source>
        <dbReference type="EMBL" id="THU34214.1"/>
    </source>
</evidence>
<organism evidence="1 2">
    <name type="scientific">Niastella caeni</name>
    <dbReference type="NCBI Taxonomy" id="2569763"/>
    <lineage>
        <taxon>Bacteria</taxon>
        <taxon>Pseudomonadati</taxon>
        <taxon>Bacteroidota</taxon>
        <taxon>Chitinophagia</taxon>
        <taxon>Chitinophagales</taxon>
        <taxon>Chitinophagaceae</taxon>
        <taxon>Niastella</taxon>
    </lineage>
</organism>
<sequence>MNSVVAAEVLNKPPLCIELVETDPLRAIARVFDSIDFDCFRLNLNRWFHAAIENQNHVYEEHCHRQGLQTLFVDLELLLEALYVIHRNELLSSHPLDGKKDVKEQSAGLDKVYFLTQDQAYNPYEVLHSLFSKFSMIYIRRELNDWLQAGIDIDESDKVQLKAIRVLLTYNDLECLLEAAYHYYKRTVKGYRKMEANNMAML</sequence>
<protein>
    <submittedName>
        <fullName evidence="1">Uncharacterized protein</fullName>
    </submittedName>
</protein>
<evidence type="ECO:0000313" key="2">
    <source>
        <dbReference type="Proteomes" id="UP000306918"/>
    </source>
</evidence>
<keyword evidence="2" id="KW-1185">Reference proteome</keyword>
<accession>A0A4S8HKI6</accession>
<dbReference type="RefSeq" id="WP_136579830.1">
    <property type="nucleotide sequence ID" value="NZ_STFF01000008.1"/>
</dbReference>
<gene>
    <name evidence="1" type="ORF">FAM09_24660</name>
</gene>
<dbReference type="AlphaFoldDB" id="A0A4S8HKI6"/>
<dbReference type="Proteomes" id="UP000306918">
    <property type="component" value="Unassembled WGS sequence"/>
</dbReference>
<dbReference type="EMBL" id="STFF01000008">
    <property type="protein sequence ID" value="THU34214.1"/>
    <property type="molecule type" value="Genomic_DNA"/>
</dbReference>
<name>A0A4S8HKI6_9BACT</name>
<proteinExistence type="predicted"/>
<comment type="caution">
    <text evidence="1">The sequence shown here is derived from an EMBL/GenBank/DDBJ whole genome shotgun (WGS) entry which is preliminary data.</text>
</comment>
<reference evidence="1 2" key="1">
    <citation type="submission" date="2019-04" db="EMBL/GenBank/DDBJ databases">
        <title>Niastella caeni sp. nov., isolated from activated sludge.</title>
        <authorList>
            <person name="Sheng M."/>
        </authorList>
    </citation>
    <scope>NUCLEOTIDE SEQUENCE [LARGE SCALE GENOMIC DNA]</scope>
    <source>
        <strain evidence="1 2">HX-2-15</strain>
    </source>
</reference>